<dbReference type="CDD" id="cd04301">
    <property type="entry name" value="NAT_SF"/>
    <property type="match status" value="1"/>
</dbReference>
<keyword evidence="3" id="KW-1185">Reference proteome</keyword>
<name>A0A1L3I1N5_9RHOB</name>
<evidence type="ECO:0000313" key="3">
    <source>
        <dbReference type="Proteomes" id="UP000183859"/>
    </source>
</evidence>
<keyword evidence="2" id="KW-0808">Transferase</keyword>
<dbReference type="EMBL" id="CP016364">
    <property type="protein sequence ID" value="APG46030.1"/>
    <property type="molecule type" value="Genomic_DNA"/>
</dbReference>
<dbReference type="STRING" id="1844006.PhaeoP97_00586"/>
<protein>
    <submittedName>
        <fullName evidence="2">Acetyltransferase (GNAT)-like protein</fullName>
    </submittedName>
</protein>
<gene>
    <name evidence="2" type="ORF">PhaeoP97_00586</name>
</gene>
<dbReference type="Pfam" id="PF00583">
    <property type="entry name" value="Acetyltransf_1"/>
    <property type="match status" value="1"/>
</dbReference>
<sequence>MTTAHSLTDPKYYDVTDHTWPAAEIRQLGPVTLRRGAGGGSRVSAATVITGHASDAEITAAEQAMGGMGQDHLFMIRDGQDALDAQLAARGYVIKDPVVLWTCPVESLCHVEIPPVTAFCVWEPLAIQHEIWAAGGIGPERFAVMQRVAGPKTSLLGRCDDSPGGTGFVAIHDGIAMVHALEILSQQRRRGMGVWLMHRAAQWAADQGARELAVLCTEANAGANGLYASLGMLRAGRYHYRHNPKEV</sequence>
<evidence type="ECO:0000313" key="2">
    <source>
        <dbReference type="EMBL" id="APG46030.1"/>
    </source>
</evidence>
<organism evidence="2 3">
    <name type="scientific">Phaeobacter porticola</name>
    <dbReference type="NCBI Taxonomy" id="1844006"/>
    <lineage>
        <taxon>Bacteria</taxon>
        <taxon>Pseudomonadati</taxon>
        <taxon>Pseudomonadota</taxon>
        <taxon>Alphaproteobacteria</taxon>
        <taxon>Rhodobacterales</taxon>
        <taxon>Roseobacteraceae</taxon>
        <taxon>Phaeobacter</taxon>
    </lineage>
</organism>
<dbReference type="OrthoDB" id="7301318at2"/>
<dbReference type="PROSITE" id="PS51186">
    <property type="entry name" value="GNAT"/>
    <property type="match status" value="1"/>
</dbReference>
<accession>A0A1L3I1N5</accession>
<reference evidence="3" key="1">
    <citation type="submission" date="2016-07" db="EMBL/GenBank/DDBJ databases">
        <title>Phaeobacter portensis sp. nov., a tropodithietic acid producing bacterium isolated from a German harbor.</title>
        <authorList>
            <person name="Freese H.M."/>
            <person name="Bunk B."/>
            <person name="Breider S."/>
            <person name="Brinkhoff T."/>
        </authorList>
    </citation>
    <scope>NUCLEOTIDE SEQUENCE [LARGE SCALE GENOMIC DNA]</scope>
    <source>
        <strain evidence="3">P97</strain>
    </source>
</reference>
<dbReference type="GO" id="GO:0016747">
    <property type="term" value="F:acyltransferase activity, transferring groups other than amino-acyl groups"/>
    <property type="evidence" value="ECO:0007669"/>
    <property type="project" value="InterPro"/>
</dbReference>
<dbReference type="SUPFAM" id="SSF55729">
    <property type="entry name" value="Acyl-CoA N-acyltransferases (Nat)"/>
    <property type="match status" value="1"/>
</dbReference>
<dbReference type="Gene3D" id="3.40.630.30">
    <property type="match status" value="1"/>
</dbReference>
<dbReference type="AlphaFoldDB" id="A0A1L3I1N5"/>
<evidence type="ECO:0000259" key="1">
    <source>
        <dbReference type="PROSITE" id="PS51186"/>
    </source>
</evidence>
<dbReference type="RefSeq" id="WP_072503804.1">
    <property type="nucleotide sequence ID" value="NZ_CP016364.1"/>
</dbReference>
<dbReference type="Proteomes" id="UP000183859">
    <property type="component" value="Chromosome"/>
</dbReference>
<feature type="domain" description="N-acetyltransferase" evidence="1">
    <location>
        <begin position="111"/>
        <end position="247"/>
    </location>
</feature>
<dbReference type="InterPro" id="IPR000182">
    <property type="entry name" value="GNAT_dom"/>
</dbReference>
<dbReference type="InterPro" id="IPR016181">
    <property type="entry name" value="Acyl_CoA_acyltransferase"/>
</dbReference>
<proteinExistence type="predicted"/>
<dbReference type="KEGG" id="php:PhaeoP97_00586"/>